<organism evidence="2 3">
    <name type="scientific">Streptomyces nitrosporeus</name>
    <dbReference type="NCBI Taxonomy" id="28894"/>
    <lineage>
        <taxon>Bacteria</taxon>
        <taxon>Bacillati</taxon>
        <taxon>Actinomycetota</taxon>
        <taxon>Actinomycetes</taxon>
        <taxon>Kitasatosporales</taxon>
        <taxon>Streptomycetaceae</taxon>
        <taxon>Streptomyces</taxon>
    </lineage>
</organism>
<feature type="region of interest" description="Disordered" evidence="1">
    <location>
        <begin position="1"/>
        <end position="30"/>
    </location>
</feature>
<accession>A0A5J6FDB0</accession>
<keyword evidence="3" id="KW-1185">Reference proteome</keyword>
<reference evidence="2 3" key="1">
    <citation type="submission" date="2017-09" db="EMBL/GenBank/DDBJ databases">
        <authorList>
            <person name="Lee N."/>
            <person name="Cho B.-K."/>
        </authorList>
    </citation>
    <scope>NUCLEOTIDE SEQUENCE [LARGE SCALE GENOMIC DNA]</scope>
    <source>
        <strain evidence="2 3">ATCC 12769</strain>
    </source>
</reference>
<protein>
    <submittedName>
        <fullName evidence="2">Uncharacterized protein</fullName>
    </submittedName>
</protein>
<evidence type="ECO:0000313" key="3">
    <source>
        <dbReference type="Proteomes" id="UP000326178"/>
    </source>
</evidence>
<dbReference type="AlphaFoldDB" id="A0A5J6FDB0"/>
<sequence length="63" mass="6688">MSAGRRHRGVRTPSGEAGRQPFGGRIKHPGEVIFTPTASRGLRARLAASCSLVSLAVQSLRSM</sequence>
<name>A0A5J6FDB0_9ACTN</name>
<feature type="compositionally biased region" description="Basic residues" evidence="1">
    <location>
        <begin position="1"/>
        <end position="10"/>
    </location>
</feature>
<evidence type="ECO:0000256" key="1">
    <source>
        <dbReference type="SAM" id="MobiDB-lite"/>
    </source>
</evidence>
<evidence type="ECO:0000313" key="2">
    <source>
        <dbReference type="EMBL" id="QEU72985.1"/>
    </source>
</evidence>
<proteinExistence type="predicted"/>
<dbReference type="KEGG" id="snk:CP967_14075"/>
<dbReference type="EMBL" id="CP023702">
    <property type="protein sequence ID" value="QEU72985.1"/>
    <property type="molecule type" value="Genomic_DNA"/>
</dbReference>
<dbReference type="Proteomes" id="UP000326178">
    <property type="component" value="Chromosome"/>
</dbReference>
<gene>
    <name evidence="2" type="ORF">CP967_14075</name>
</gene>